<dbReference type="PROSITE" id="PS50801">
    <property type="entry name" value="STAS"/>
    <property type="match status" value="1"/>
</dbReference>
<name>A0A2S0VR55_9ALTE</name>
<accession>A0A2S0VR55</accession>
<dbReference type="SUPFAM" id="SSF52091">
    <property type="entry name" value="SpoIIaa-like"/>
    <property type="match status" value="1"/>
</dbReference>
<reference evidence="2 3" key="1">
    <citation type="submission" date="2018-01" db="EMBL/GenBank/DDBJ databases">
        <title>Genome sequence of a Cantenovulum-like bacteria.</title>
        <authorList>
            <person name="Tan W.R."/>
            <person name="Lau N.-S."/>
            <person name="Go F."/>
            <person name="Amirul A.-A.A."/>
        </authorList>
    </citation>
    <scope>NUCLEOTIDE SEQUENCE [LARGE SCALE GENOMIC DNA]</scope>
    <source>
        <strain evidence="2 3">CCB-QB4</strain>
    </source>
</reference>
<protein>
    <recommendedName>
        <fullName evidence="1">STAS domain-containing protein</fullName>
    </recommendedName>
</protein>
<evidence type="ECO:0000259" key="1">
    <source>
        <dbReference type="PROSITE" id="PS50801"/>
    </source>
</evidence>
<dbReference type="InterPro" id="IPR058548">
    <property type="entry name" value="MlaB-like_STAS"/>
</dbReference>
<dbReference type="InterPro" id="IPR002645">
    <property type="entry name" value="STAS_dom"/>
</dbReference>
<dbReference type="EMBL" id="CP026604">
    <property type="protein sequence ID" value="AWB66696.1"/>
    <property type="molecule type" value="Genomic_DNA"/>
</dbReference>
<dbReference type="Proteomes" id="UP000244441">
    <property type="component" value="Chromosome"/>
</dbReference>
<dbReference type="InterPro" id="IPR036513">
    <property type="entry name" value="STAS_dom_sf"/>
</dbReference>
<feature type="domain" description="STAS" evidence="1">
    <location>
        <begin position="1"/>
        <end position="92"/>
    </location>
</feature>
<dbReference type="OrthoDB" id="6199434at2"/>
<dbReference type="KEGG" id="cate:C2869_09750"/>
<dbReference type="AlphaFoldDB" id="A0A2S0VR55"/>
<organism evidence="2 3">
    <name type="scientific">Saccharobesus litoralis</name>
    <dbReference type="NCBI Taxonomy" id="2172099"/>
    <lineage>
        <taxon>Bacteria</taxon>
        <taxon>Pseudomonadati</taxon>
        <taxon>Pseudomonadota</taxon>
        <taxon>Gammaproteobacteria</taxon>
        <taxon>Alteromonadales</taxon>
        <taxon>Alteromonadaceae</taxon>
        <taxon>Saccharobesus</taxon>
    </lineage>
</organism>
<keyword evidence="3" id="KW-1185">Reference proteome</keyword>
<dbReference type="RefSeq" id="WP_108602754.1">
    <property type="nucleotide sequence ID" value="NZ_CP026604.1"/>
</dbReference>
<proteinExistence type="predicted"/>
<sequence length="92" mass="10067">MADEVIIELGATATIAQAEALLQEFNEIYILGRCITVDASKVEKVDSAVLQLLVSLKKSLAVDDNRIIWREPSQVFVSSATAVGLDEYLELN</sequence>
<evidence type="ECO:0000313" key="3">
    <source>
        <dbReference type="Proteomes" id="UP000244441"/>
    </source>
</evidence>
<evidence type="ECO:0000313" key="2">
    <source>
        <dbReference type="EMBL" id="AWB66696.1"/>
    </source>
</evidence>
<dbReference type="Gene3D" id="3.30.750.24">
    <property type="entry name" value="STAS domain"/>
    <property type="match status" value="1"/>
</dbReference>
<gene>
    <name evidence="2" type="ORF">C2869_09750</name>
</gene>
<dbReference type="Pfam" id="PF13466">
    <property type="entry name" value="STAS_2"/>
    <property type="match status" value="1"/>
</dbReference>